<keyword evidence="1" id="KW-0472">Membrane</keyword>
<feature type="transmembrane region" description="Helical" evidence="1">
    <location>
        <begin position="43"/>
        <end position="67"/>
    </location>
</feature>
<dbReference type="Pfam" id="PF09835">
    <property type="entry name" value="DUF2062"/>
    <property type="match status" value="1"/>
</dbReference>
<keyword evidence="1" id="KW-1133">Transmembrane helix</keyword>
<protein>
    <submittedName>
        <fullName evidence="3">DUF2062 domain-containing protein</fullName>
    </submittedName>
</protein>
<evidence type="ECO:0000256" key="1">
    <source>
        <dbReference type="SAM" id="Phobius"/>
    </source>
</evidence>
<feature type="transmembrane region" description="Helical" evidence="1">
    <location>
        <begin position="74"/>
        <end position="94"/>
    </location>
</feature>
<keyword evidence="1" id="KW-0812">Transmembrane</keyword>
<feature type="domain" description="DUF2062" evidence="2">
    <location>
        <begin position="20"/>
        <end position="159"/>
    </location>
</feature>
<evidence type="ECO:0000259" key="2">
    <source>
        <dbReference type="Pfam" id="PF09835"/>
    </source>
</evidence>
<accession>A0ABU5RNT8</accession>
<reference evidence="3 4" key="1">
    <citation type="submission" date="2023-12" db="EMBL/GenBank/DDBJ databases">
        <title>Baltic Sea Cyanobacteria.</title>
        <authorList>
            <person name="Delbaje E."/>
            <person name="Fewer D.P."/>
            <person name="Shishido T.K."/>
        </authorList>
    </citation>
    <scope>NUCLEOTIDE SEQUENCE [LARGE SCALE GENOMIC DNA]</scope>
    <source>
        <strain evidence="3 4">UHCC 0139</strain>
    </source>
</reference>
<dbReference type="RefSeq" id="WP_323303885.1">
    <property type="nucleotide sequence ID" value="NZ_JAYGHX010000001.1"/>
</dbReference>
<dbReference type="InterPro" id="IPR018639">
    <property type="entry name" value="DUF2062"/>
</dbReference>
<dbReference type="PANTHER" id="PTHR40547">
    <property type="entry name" value="SLL0298 PROTEIN"/>
    <property type="match status" value="1"/>
</dbReference>
<feature type="transmembrane region" description="Helical" evidence="1">
    <location>
        <begin position="131"/>
        <end position="154"/>
    </location>
</feature>
<evidence type="ECO:0000313" key="3">
    <source>
        <dbReference type="EMBL" id="MEA5389747.1"/>
    </source>
</evidence>
<organism evidence="3 4">
    <name type="scientific">Cyanobium gracile UHCC 0139</name>
    <dbReference type="NCBI Taxonomy" id="3110308"/>
    <lineage>
        <taxon>Bacteria</taxon>
        <taxon>Bacillati</taxon>
        <taxon>Cyanobacteriota</taxon>
        <taxon>Cyanophyceae</taxon>
        <taxon>Synechococcales</taxon>
        <taxon>Prochlorococcaceae</taxon>
        <taxon>Cyanobium</taxon>
    </lineage>
</organism>
<dbReference type="EMBL" id="JAYGHX010000001">
    <property type="protein sequence ID" value="MEA5389747.1"/>
    <property type="molecule type" value="Genomic_DNA"/>
</dbReference>
<comment type="caution">
    <text evidence="3">The sequence shown here is derived from an EMBL/GenBank/DDBJ whole genome shotgun (WGS) entry which is preliminary data.</text>
</comment>
<name>A0ABU5RNT8_9CYAN</name>
<proteinExistence type="predicted"/>
<dbReference type="PANTHER" id="PTHR40547:SF1">
    <property type="entry name" value="SLL0298 PROTEIN"/>
    <property type="match status" value="1"/>
</dbReference>
<dbReference type="Proteomes" id="UP001304461">
    <property type="component" value="Unassembled WGS sequence"/>
</dbReference>
<evidence type="ECO:0000313" key="4">
    <source>
        <dbReference type="Proteomes" id="UP001304461"/>
    </source>
</evidence>
<sequence>MAPFRLQSLSPPRALRAAKRKLRQAIEWVWRQEGSHGQRARGLAAGVFMGCFPIFGFQTLLGVALASLVRGNHLLAAAGTWISNPITYVPLYWFNYQLGCLLLGPGKGWPGGMTLGQDSLRQLGWDVTSRLLLGSAVVGVVAATLSGFLCLRWLERRQRTS</sequence>
<keyword evidence="4" id="KW-1185">Reference proteome</keyword>
<gene>
    <name evidence="3" type="ORF">VB738_00605</name>
</gene>